<dbReference type="Proteomes" id="UP000499080">
    <property type="component" value="Unassembled WGS sequence"/>
</dbReference>
<keyword evidence="2" id="KW-1185">Reference proteome</keyword>
<protein>
    <submittedName>
        <fullName evidence="1">Uncharacterized protein</fullName>
    </submittedName>
</protein>
<dbReference type="EMBL" id="BGPR01047150">
    <property type="protein sequence ID" value="GBO24159.1"/>
    <property type="molecule type" value="Genomic_DNA"/>
</dbReference>
<name>A0A4Y2VFT1_ARAVE</name>
<accession>A0A4Y2VFT1</accession>
<reference evidence="1 2" key="1">
    <citation type="journal article" date="2019" name="Sci. Rep.">
        <title>Orb-weaving spider Araneus ventricosus genome elucidates the spidroin gene catalogue.</title>
        <authorList>
            <person name="Kono N."/>
            <person name="Nakamura H."/>
            <person name="Ohtoshi R."/>
            <person name="Moran D.A.P."/>
            <person name="Shinohara A."/>
            <person name="Yoshida Y."/>
            <person name="Fujiwara M."/>
            <person name="Mori M."/>
            <person name="Tomita M."/>
            <person name="Arakawa K."/>
        </authorList>
    </citation>
    <scope>NUCLEOTIDE SEQUENCE [LARGE SCALE GENOMIC DNA]</scope>
</reference>
<gene>
    <name evidence="1" type="ORF">AVEN_33173_1</name>
</gene>
<evidence type="ECO:0000313" key="1">
    <source>
        <dbReference type="EMBL" id="GBO24159.1"/>
    </source>
</evidence>
<evidence type="ECO:0000313" key="2">
    <source>
        <dbReference type="Proteomes" id="UP000499080"/>
    </source>
</evidence>
<comment type="caution">
    <text evidence="1">The sequence shown here is derived from an EMBL/GenBank/DDBJ whole genome shotgun (WGS) entry which is preliminary data.</text>
</comment>
<dbReference type="AlphaFoldDB" id="A0A4Y2VFT1"/>
<sequence length="135" mass="14222">MLIPASSIIERSCQHRKLLAFSTQCIEEGKSVGFTLRILIQGDITKGNSQKIITASHPLNAEVAPSEPGAATQYIPAARHPCISPATAGCGLSSPSPPIPPVILHSAVTGVTLQEKKMTVLTSSKMQHCLQAGRV</sequence>
<proteinExistence type="predicted"/>
<organism evidence="1 2">
    <name type="scientific">Araneus ventricosus</name>
    <name type="common">Orbweaver spider</name>
    <name type="synonym">Epeira ventricosa</name>
    <dbReference type="NCBI Taxonomy" id="182803"/>
    <lineage>
        <taxon>Eukaryota</taxon>
        <taxon>Metazoa</taxon>
        <taxon>Ecdysozoa</taxon>
        <taxon>Arthropoda</taxon>
        <taxon>Chelicerata</taxon>
        <taxon>Arachnida</taxon>
        <taxon>Araneae</taxon>
        <taxon>Araneomorphae</taxon>
        <taxon>Entelegynae</taxon>
        <taxon>Araneoidea</taxon>
        <taxon>Araneidae</taxon>
        <taxon>Araneus</taxon>
    </lineage>
</organism>